<dbReference type="HAMAP" id="MF_00258">
    <property type="entry name" value="Glu_racemase"/>
    <property type="match status" value="1"/>
</dbReference>
<dbReference type="AlphaFoldDB" id="A0A388THC0"/>
<dbReference type="FunFam" id="3.40.50.1860:FF:000001">
    <property type="entry name" value="Glutamate racemase"/>
    <property type="match status" value="1"/>
</dbReference>
<sequence>MDNRPIGLFDSGVGGLTVLRVLQRQLPQESVIYYGDLARLPYGSKTPAEIIAINDDILAYLSGRGVKLIIVACNTSSAIALEHSKNKTAVPLIGVIGPGANTAFAVTKNKKIGVLATEATVKLRVYSKILTSLNPSLEVFEQACPKFVPLIERGAAASPELQAAVEEYLAPLLRQGVDTLIYGCTHYPLIEKAIRAYAGNDLEYVDPAVGTVALAKEILERENLLAENHAQCEFVASVIQGGQYVRVDGRELLLRGASA</sequence>
<gene>
    <name evidence="7 8" type="primary">murI</name>
    <name evidence="8" type="ORF">NO2_0815</name>
</gene>
<keyword evidence="4 7" id="KW-0573">Peptidoglycan synthesis</keyword>
<dbReference type="InterPro" id="IPR001920">
    <property type="entry name" value="Asp/Glu_race"/>
</dbReference>
<feature type="binding site" evidence="7">
    <location>
        <begin position="42"/>
        <end position="43"/>
    </location>
    <ligand>
        <name>substrate</name>
    </ligand>
</feature>
<comment type="similarity">
    <text evidence="7">Belongs to the aspartate/glutamate racemases family.</text>
</comment>
<dbReference type="EC" id="5.1.1.3" evidence="2 7"/>
<dbReference type="InterPro" id="IPR004391">
    <property type="entry name" value="Glu_race"/>
</dbReference>
<dbReference type="GO" id="GO:0009252">
    <property type="term" value="P:peptidoglycan biosynthetic process"/>
    <property type="evidence" value="ECO:0007669"/>
    <property type="project" value="UniProtKB-UniRule"/>
</dbReference>
<feature type="binding site" evidence="7">
    <location>
        <begin position="74"/>
        <end position="75"/>
    </location>
    <ligand>
        <name>substrate</name>
    </ligand>
</feature>
<dbReference type="NCBIfam" id="TIGR00067">
    <property type="entry name" value="glut_race"/>
    <property type="match status" value="1"/>
</dbReference>
<comment type="pathway">
    <text evidence="7">Cell wall biogenesis; peptidoglycan biosynthesis.</text>
</comment>
<dbReference type="InterPro" id="IPR018187">
    <property type="entry name" value="Asp/Glu_racemase_AS_1"/>
</dbReference>
<dbReference type="InterPro" id="IPR015942">
    <property type="entry name" value="Asp/Glu/hydantoin_racemase"/>
</dbReference>
<feature type="active site" description="Proton donor/acceptor" evidence="7">
    <location>
        <position position="73"/>
    </location>
</feature>
<dbReference type="GO" id="GO:0008881">
    <property type="term" value="F:glutamate racemase activity"/>
    <property type="evidence" value="ECO:0007669"/>
    <property type="project" value="UniProtKB-UniRule"/>
</dbReference>
<dbReference type="PANTHER" id="PTHR21198">
    <property type="entry name" value="GLUTAMATE RACEMASE"/>
    <property type="match status" value="1"/>
</dbReference>
<keyword evidence="6 7" id="KW-0961">Cell wall biogenesis/degradation</keyword>
<comment type="catalytic activity">
    <reaction evidence="1 7">
        <text>L-glutamate = D-glutamate</text>
        <dbReference type="Rhea" id="RHEA:12813"/>
        <dbReference type="ChEBI" id="CHEBI:29985"/>
        <dbReference type="ChEBI" id="CHEBI:29986"/>
        <dbReference type="EC" id="5.1.1.3"/>
    </reaction>
</comment>
<evidence type="ECO:0000313" key="8">
    <source>
        <dbReference type="EMBL" id="GBR76230.1"/>
    </source>
</evidence>
<dbReference type="PROSITE" id="PS00924">
    <property type="entry name" value="ASP_GLU_RACEMASE_2"/>
    <property type="match status" value="1"/>
</dbReference>
<proteinExistence type="inferred from homology"/>
<organism evidence="8 9">
    <name type="scientific">Candidatus Termititenax persephonae</name>
    <dbReference type="NCBI Taxonomy" id="2218525"/>
    <lineage>
        <taxon>Bacteria</taxon>
        <taxon>Bacillati</taxon>
        <taxon>Candidatus Margulisiibacteriota</taxon>
        <taxon>Candidatus Termititenacia</taxon>
        <taxon>Candidatus Termititenacales</taxon>
        <taxon>Candidatus Termititenacaceae</taxon>
        <taxon>Candidatus Termititenax</taxon>
    </lineage>
</organism>
<feature type="binding site" evidence="7">
    <location>
        <begin position="10"/>
        <end position="11"/>
    </location>
    <ligand>
        <name>substrate</name>
    </ligand>
</feature>
<dbReference type="PANTHER" id="PTHR21198:SF2">
    <property type="entry name" value="GLUTAMATE RACEMASE"/>
    <property type="match status" value="1"/>
</dbReference>
<reference evidence="8 9" key="1">
    <citation type="journal article" date="2019" name="ISME J.">
        <title>Genome analyses of uncultured TG2/ZB3 bacteria in 'Margulisbacteria' specifically attached to ectosymbiotic spirochetes of protists in the termite gut.</title>
        <authorList>
            <person name="Utami Y.D."/>
            <person name="Kuwahara H."/>
            <person name="Igai K."/>
            <person name="Murakami T."/>
            <person name="Sugaya K."/>
            <person name="Morikawa T."/>
            <person name="Nagura Y."/>
            <person name="Yuki M."/>
            <person name="Deevong P."/>
            <person name="Inoue T."/>
            <person name="Kihara K."/>
            <person name="Lo N."/>
            <person name="Yamada A."/>
            <person name="Ohkuma M."/>
            <person name="Hongoh Y."/>
        </authorList>
    </citation>
    <scope>NUCLEOTIDE SEQUENCE [LARGE SCALE GENOMIC DNA]</scope>
    <source>
        <strain evidence="8">NkOx7-02</strain>
    </source>
</reference>
<name>A0A388THC0_9BACT</name>
<dbReference type="PROSITE" id="PS00923">
    <property type="entry name" value="ASP_GLU_RACEMASE_1"/>
    <property type="match status" value="1"/>
</dbReference>
<keyword evidence="5 7" id="KW-0413">Isomerase</keyword>
<dbReference type="GO" id="GO:0008360">
    <property type="term" value="P:regulation of cell shape"/>
    <property type="evidence" value="ECO:0007669"/>
    <property type="project" value="UniProtKB-KW"/>
</dbReference>
<dbReference type="UniPathway" id="UPA00219"/>
<evidence type="ECO:0000256" key="5">
    <source>
        <dbReference type="ARBA" id="ARBA00023235"/>
    </source>
</evidence>
<evidence type="ECO:0000256" key="7">
    <source>
        <dbReference type="HAMAP-Rule" id="MF_00258"/>
    </source>
</evidence>
<evidence type="ECO:0000256" key="2">
    <source>
        <dbReference type="ARBA" id="ARBA00013090"/>
    </source>
</evidence>
<feature type="binding site" evidence="7">
    <location>
        <begin position="185"/>
        <end position="186"/>
    </location>
    <ligand>
        <name>substrate</name>
    </ligand>
</feature>
<protein>
    <recommendedName>
        <fullName evidence="2 7">Glutamate racemase</fullName>
        <ecNumber evidence="2 7">5.1.1.3</ecNumber>
    </recommendedName>
</protein>
<keyword evidence="9" id="KW-1185">Reference proteome</keyword>
<accession>A0A388THC0</accession>
<evidence type="ECO:0000256" key="4">
    <source>
        <dbReference type="ARBA" id="ARBA00022984"/>
    </source>
</evidence>
<dbReference type="Proteomes" id="UP000275925">
    <property type="component" value="Unassembled WGS sequence"/>
</dbReference>
<dbReference type="InterPro" id="IPR033134">
    <property type="entry name" value="Asp/Glu_racemase_AS_2"/>
</dbReference>
<dbReference type="Gene3D" id="3.40.50.1860">
    <property type="match status" value="2"/>
</dbReference>
<comment type="caution">
    <text evidence="8">The sequence shown here is derived from an EMBL/GenBank/DDBJ whole genome shotgun (WGS) entry which is preliminary data.</text>
</comment>
<dbReference type="Pfam" id="PF01177">
    <property type="entry name" value="Asp_Glu_race"/>
    <property type="match status" value="1"/>
</dbReference>
<comment type="function">
    <text evidence="7">Provides the (R)-glutamate required for cell wall biosynthesis.</text>
</comment>
<evidence type="ECO:0000256" key="6">
    <source>
        <dbReference type="ARBA" id="ARBA00023316"/>
    </source>
</evidence>
<dbReference type="EMBL" id="BGZO01000020">
    <property type="protein sequence ID" value="GBR76230.1"/>
    <property type="molecule type" value="Genomic_DNA"/>
</dbReference>
<evidence type="ECO:0000256" key="1">
    <source>
        <dbReference type="ARBA" id="ARBA00001602"/>
    </source>
</evidence>
<feature type="active site" description="Proton donor/acceptor" evidence="7">
    <location>
        <position position="184"/>
    </location>
</feature>
<dbReference type="GO" id="GO:0071555">
    <property type="term" value="P:cell wall organization"/>
    <property type="evidence" value="ECO:0007669"/>
    <property type="project" value="UniProtKB-KW"/>
</dbReference>
<evidence type="ECO:0000256" key="3">
    <source>
        <dbReference type="ARBA" id="ARBA00022960"/>
    </source>
</evidence>
<keyword evidence="3 7" id="KW-0133">Cell shape</keyword>
<dbReference type="SUPFAM" id="SSF53681">
    <property type="entry name" value="Aspartate/glutamate racemase"/>
    <property type="match status" value="2"/>
</dbReference>
<evidence type="ECO:0000313" key="9">
    <source>
        <dbReference type="Proteomes" id="UP000275925"/>
    </source>
</evidence>